<comment type="caution">
    <text evidence="2">The sequence shown here is derived from an EMBL/GenBank/DDBJ whole genome shotgun (WGS) entry which is preliminary data.</text>
</comment>
<feature type="region of interest" description="Disordered" evidence="1">
    <location>
        <begin position="214"/>
        <end position="262"/>
    </location>
</feature>
<dbReference type="OrthoDB" id="2537141at2759"/>
<feature type="compositionally biased region" description="Basic residues" evidence="1">
    <location>
        <begin position="129"/>
        <end position="140"/>
    </location>
</feature>
<feature type="compositionally biased region" description="Polar residues" evidence="1">
    <location>
        <begin position="354"/>
        <end position="363"/>
    </location>
</feature>
<feature type="compositionally biased region" description="Basic and acidic residues" evidence="1">
    <location>
        <begin position="92"/>
        <end position="124"/>
    </location>
</feature>
<dbReference type="RefSeq" id="XP_026606238.1">
    <property type="nucleotide sequence ID" value="XM_026745372.1"/>
</dbReference>
<evidence type="ECO:0000313" key="3">
    <source>
        <dbReference type="Proteomes" id="UP000256690"/>
    </source>
</evidence>
<organism evidence="2 3">
    <name type="scientific">Aspergillus mulundensis</name>
    <dbReference type="NCBI Taxonomy" id="1810919"/>
    <lineage>
        <taxon>Eukaryota</taxon>
        <taxon>Fungi</taxon>
        <taxon>Dikarya</taxon>
        <taxon>Ascomycota</taxon>
        <taxon>Pezizomycotina</taxon>
        <taxon>Eurotiomycetes</taxon>
        <taxon>Eurotiomycetidae</taxon>
        <taxon>Eurotiales</taxon>
        <taxon>Aspergillaceae</taxon>
        <taxon>Aspergillus</taxon>
        <taxon>Aspergillus subgen. Nidulantes</taxon>
    </lineage>
</organism>
<sequence length="608" mass="69008">MGIADQKRFLSWLSQLDEAEPVVPPGDNQPSARFIFEGVPIEKQTLDKALTSQKRPPRAQDLQQTRLGLEDFEQPIIPTRPATRGTGSGITRIERNGYERLPRAKTKEDRYEYKSKGSRVKSDRGAAAPKKKSSRQKRKHTINEDFRASNVPPNRLTLHSATNLGIFNKGRRSSPVKTRVLDQGFSETEFLSKMPTHEQTSQLRRQKDNLLDYFDFGNETGQPFQSHNRRDSETSRPGAKERSQHQLDLGQNDNEVYHNDDPASKADTVIVPFSQHCSRGKERNTTARHIVCSQAEQETRAAARDVSLQLLDFDLYSPDDSMSISPAKKYWTLEELKALMQRRISAWGQEDDGCTTTQTQPQRLSRKRKHTSPPGNETTSTQWSRQKVARGHSQQLKISPTDSSTSSQAAILYPFSNPRMYTQYSPGSPLAIHRYSGHTMADDKVPPQRPFQNEGISAFDDEDTLLVSQAFDAAYEAIMQPERDASLDLPMLSSPKRNETVGNDQQNTDQGLQTAWEWGLEDAILDPSHVEPDMLLTYKEDQNRAFSTTWTGNLRQQSPYVSGLCPNRTALRPIQENFTWRASGINGSERDILDLGPLKNFWRQNKLY</sequence>
<feature type="compositionally biased region" description="Basic and acidic residues" evidence="1">
    <location>
        <begin position="228"/>
        <end position="245"/>
    </location>
</feature>
<feature type="compositionally biased region" description="Polar residues" evidence="1">
    <location>
        <begin position="373"/>
        <end position="385"/>
    </location>
</feature>
<dbReference type="Proteomes" id="UP000256690">
    <property type="component" value="Unassembled WGS sequence"/>
</dbReference>
<feature type="compositionally biased region" description="Polar residues" evidence="1">
    <location>
        <begin position="392"/>
        <end position="403"/>
    </location>
</feature>
<reference evidence="2 3" key="1">
    <citation type="journal article" date="2018" name="IMA Fungus">
        <title>IMA Genome-F 9: Draft genome sequence of Annulohypoxylon stygium, Aspergillus mulundensis, Berkeleyomyces basicola (syn. Thielaviopsis basicola), Ceratocystis smalleyi, two Cercospora beticola strains, Coleophoma cylindrospora, Fusarium fracticaudum, Phialophora cf. hyalina, and Morchella septimelata.</title>
        <authorList>
            <person name="Wingfield B.D."/>
            <person name="Bills G.F."/>
            <person name="Dong Y."/>
            <person name="Huang W."/>
            <person name="Nel W.J."/>
            <person name="Swalarsk-Parry B.S."/>
            <person name="Vaghefi N."/>
            <person name="Wilken P.M."/>
            <person name="An Z."/>
            <person name="de Beer Z.W."/>
            <person name="De Vos L."/>
            <person name="Chen L."/>
            <person name="Duong T.A."/>
            <person name="Gao Y."/>
            <person name="Hammerbacher A."/>
            <person name="Kikkert J.R."/>
            <person name="Li Y."/>
            <person name="Li H."/>
            <person name="Li K."/>
            <person name="Li Q."/>
            <person name="Liu X."/>
            <person name="Ma X."/>
            <person name="Naidoo K."/>
            <person name="Pethybridge S.J."/>
            <person name="Sun J."/>
            <person name="Steenkamp E.T."/>
            <person name="van der Nest M.A."/>
            <person name="van Wyk S."/>
            <person name="Wingfield M.J."/>
            <person name="Xiong C."/>
            <person name="Yue Q."/>
            <person name="Zhang X."/>
        </authorList>
    </citation>
    <scope>NUCLEOTIDE SEQUENCE [LARGE SCALE GENOMIC DNA]</scope>
    <source>
        <strain evidence="2 3">DSM 5745</strain>
    </source>
</reference>
<proteinExistence type="predicted"/>
<evidence type="ECO:0000256" key="1">
    <source>
        <dbReference type="SAM" id="MobiDB-lite"/>
    </source>
</evidence>
<name>A0A3D8SKI3_9EURO</name>
<dbReference type="AlphaFoldDB" id="A0A3D8SKI3"/>
<evidence type="ECO:0000313" key="2">
    <source>
        <dbReference type="EMBL" id="RDW86714.1"/>
    </source>
</evidence>
<dbReference type="GeneID" id="38113726"/>
<feature type="region of interest" description="Disordered" evidence="1">
    <location>
        <begin position="350"/>
        <end position="403"/>
    </location>
</feature>
<accession>A0A3D8SKI3</accession>
<gene>
    <name evidence="2" type="ORF">DSM5745_03356</name>
</gene>
<dbReference type="STRING" id="1810919.A0A3D8SKI3"/>
<keyword evidence="3" id="KW-1185">Reference proteome</keyword>
<dbReference type="EMBL" id="PVWQ01000003">
    <property type="protein sequence ID" value="RDW86714.1"/>
    <property type="molecule type" value="Genomic_DNA"/>
</dbReference>
<feature type="region of interest" description="Disordered" evidence="1">
    <location>
        <begin position="48"/>
        <end position="156"/>
    </location>
</feature>
<protein>
    <submittedName>
        <fullName evidence="2">Uncharacterized protein</fullName>
    </submittedName>
</protein>